<accession>A0A8T2A8Z0</accession>
<feature type="domain" description="MADS-box" evidence="2">
    <location>
        <begin position="5"/>
        <end position="53"/>
    </location>
</feature>
<dbReference type="GO" id="GO:0045944">
    <property type="term" value="P:positive regulation of transcription by RNA polymerase II"/>
    <property type="evidence" value="ECO:0007669"/>
    <property type="project" value="InterPro"/>
</dbReference>
<dbReference type="Pfam" id="PF00319">
    <property type="entry name" value="SRF-TF"/>
    <property type="match status" value="1"/>
</dbReference>
<protein>
    <submittedName>
        <fullName evidence="3">Transcription factor MADS-box</fullName>
    </submittedName>
</protein>
<dbReference type="EMBL" id="JAEFBK010000009">
    <property type="protein sequence ID" value="KAG7568171.1"/>
    <property type="molecule type" value="Genomic_DNA"/>
</dbReference>
<dbReference type="GO" id="GO:0000981">
    <property type="term" value="F:DNA-binding transcription factor activity, RNA polymerase II-specific"/>
    <property type="evidence" value="ECO:0007669"/>
    <property type="project" value="InterPro"/>
</dbReference>
<dbReference type="CDD" id="cd00266">
    <property type="entry name" value="MADS_SRF_like"/>
    <property type="match status" value="1"/>
</dbReference>
<feature type="compositionally biased region" description="Polar residues" evidence="1">
    <location>
        <begin position="184"/>
        <end position="194"/>
    </location>
</feature>
<name>A0A8T2A8Z0_9BRAS</name>
<sequence>RKKSGLKRKIPIERRETNAQRSVTCNKRRKTIFSKSADLCRLGGANIAVFVTSPAESSDVVYSFSGYSSASEIADCYFNDKPPPKKFDPQAKVGFLWEDPNLYRNCDDLSELNIIEDRLERLKKYIMECLENKEKLELGSLDEITCGSDQKPNVSIDQIYGNASSSSQVNQNPNFSLDHIYGEPSSSQVDQNPNFSLDYIYGEPSSSQVDENPSSSVDQSGLSYLEKSCDFVNGSGFGFTDGFWERKEENNSMSLTQETETETMGNVYEDSFWDNQFKDNVFGLNNYNLQDMLDIGEFFYEEDIELLHSNQFAA</sequence>
<dbReference type="AlphaFoldDB" id="A0A8T2A8Z0"/>
<reference evidence="3 4" key="1">
    <citation type="submission" date="2020-12" db="EMBL/GenBank/DDBJ databases">
        <title>Concerted genomic and epigenomic changes stabilize Arabidopsis allopolyploids.</title>
        <authorList>
            <person name="Chen Z."/>
        </authorList>
    </citation>
    <scope>NUCLEOTIDE SEQUENCE [LARGE SCALE GENOMIC DNA]</scope>
    <source>
        <strain evidence="3">Allo738</strain>
        <tissue evidence="3">Leaf</tissue>
    </source>
</reference>
<gene>
    <name evidence="3" type="ORF">ISN45_Aa04g010030</name>
</gene>
<dbReference type="GO" id="GO:0046983">
    <property type="term" value="F:protein dimerization activity"/>
    <property type="evidence" value="ECO:0007669"/>
    <property type="project" value="InterPro"/>
</dbReference>
<dbReference type="InterPro" id="IPR002100">
    <property type="entry name" value="TF_MADSbox"/>
</dbReference>
<dbReference type="Proteomes" id="UP000694240">
    <property type="component" value="Chromosome 9"/>
</dbReference>
<dbReference type="InterPro" id="IPR033897">
    <property type="entry name" value="SRF-like_MADS-box"/>
</dbReference>
<organism evidence="3 4">
    <name type="scientific">Arabidopsis thaliana x Arabidopsis arenosa</name>
    <dbReference type="NCBI Taxonomy" id="1240361"/>
    <lineage>
        <taxon>Eukaryota</taxon>
        <taxon>Viridiplantae</taxon>
        <taxon>Streptophyta</taxon>
        <taxon>Embryophyta</taxon>
        <taxon>Tracheophyta</taxon>
        <taxon>Spermatophyta</taxon>
        <taxon>Magnoliopsida</taxon>
        <taxon>eudicotyledons</taxon>
        <taxon>Gunneridae</taxon>
        <taxon>Pentapetalae</taxon>
        <taxon>rosids</taxon>
        <taxon>malvids</taxon>
        <taxon>Brassicales</taxon>
        <taxon>Brassicaceae</taxon>
        <taxon>Camelineae</taxon>
        <taxon>Arabidopsis</taxon>
    </lineage>
</organism>
<feature type="region of interest" description="Disordered" evidence="1">
    <location>
        <begin position="164"/>
        <end position="194"/>
    </location>
</feature>
<keyword evidence="4" id="KW-1185">Reference proteome</keyword>
<evidence type="ECO:0000313" key="4">
    <source>
        <dbReference type="Proteomes" id="UP000694240"/>
    </source>
</evidence>
<dbReference type="GO" id="GO:0000987">
    <property type="term" value="F:cis-regulatory region sequence-specific DNA binding"/>
    <property type="evidence" value="ECO:0007669"/>
    <property type="project" value="InterPro"/>
</dbReference>
<comment type="caution">
    <text evidence="3">The sequence shown here is derived from an EMBL/GenBank/DDBJ whole genome shotgun (WGS) entry which is preliminary data.</text>
</comment>
<evidence type="ECO:0000259" key="2">
    <source>
        <dbReference type="PROSITE" id="PS50066"/>
    </source>
</evidence>
<evidence type="ECO:0000256" key="1">
    <source>
        <dbReference type="SAM" id="MobiDB-lite"/>
    </source>
</evidence>
<dbReference type="PROSITE" id="PS50066">
    <property type="entry name" value="MADS_BOX_2"/>
    <property type="match status" value="1"/>
</dbReference>
<dbReference type="SMART" id="SM00432">
    <property type="entry name" value="MADS"/>
    <property type="match status" value="1"/>
</dbReference>
<proteinExistence type="predicted"/>
<feature type="compositionally biased region" description="Polar residues" evidence="1">
    <location>
        <begin position="164"/>
        <end position="175"/>
    </location>
</feature>
<evidence type="ECO:0000313" key="3">
    <source>
        <dbReference type="EMBL" id="KAG7568171.1"/>
    </source>
</evidence>
<feature type="non-terminal residue" evidence="3">
    <location>
        <position position="1"/>
    </location>
</feature>